<dbReference type="InterPro" id="IPR011041">
    <property type="entry name" value="Quinoprot_gluc/sorb_DH_b-prop"/>
</dbReference>
<protein>
    <submittedName>
        <fullName evidence="4">PQQ-dependent sugar dehydrogenase</fullName>
    </submittedName>
</protein>
<keyword evidence="1" id="KW-0732">Signal</keyword>
<keyword evidence="5" id="KW-1185">Reference proteome</keyword>
<dbReference type="AlphaFoldDB" id="A0A8J6TST9"/>
<dbReference type="SUPFAM" id="SSF50952">
    <property type="entry name" value="Soluble quinoprotein glucose dehydrogenase"/>
    <property type="match status" value="1"/>
</dbReference>
<reference evidence="4" key="1">
    <citation type="submission" date="2020-09" db="EMBL/GenBank/DDBJ databases">
        <title>Taishania pollutisoli gen. nov., sp. nov., Isolated from Tetrabromobisphenol A-Contaminated Soil.</title>
        <authorList>
            <person name="Chen Q."/>
        </authorList>
    </citation>
    <scope>NUCLEOTIDE SEQUENCE</scope>
    <source>
        <strain evidence="4">CZZ-1</strain>
    </source>
</reference>
<dbReference type="Gene3D" id="2.120.10.30">
    <property type="entry name" value="TolB, C-terminal domain"/>
    <property type="match status" value="1"/>
</dbReference>
<gene>
    <name evidence="4" type="ORF">H9Y05_04390</name>
</gene>
<evidence type="ECO:0000256" key="1">
    <source>
        <dbReference type="ARBA" id="ARBA00022729"/>
    </source>
</evidence>
<dbReference type="NCBIfam" id="TIGR04183">
    <property type="entry name" value="Por_Secre_tail"/>
    <property type="match status" value="1"/>
</dbReference>
<proteinExistence type="predicted"/>
<organism evidence="4 5">
    <name type="scientific">Taishania pollutisoli</name>
    <dbReference type="NCBI Taxonomy" id="2766479"/>
    <lineage>
        <taxon>Bacteria</taxon>
        <taxon>Pseudomonadati</taxon>
        <taxon>Bacteroidota</taxon>
        <taxon>Flavobacteriia</taxon>
        <taxon>Flavobacteriales</taxon>
        <taxon>Crocinitomicaceae</taxon>
        <taxon>Taishania</taxon>
    </lineage>
</organism>
<evidence type="ECO:0000259" key="2">
    <source>
        <dbReference type="Pfam" id="PF07995"/>
    </source>
</evidence>
<dbReference type="Proteomes" id="UP000652681">
    <property type="component" value="Unassembled WGS sequence"/>
</dbReference>
<evidence type="ECO:0000313" key="5">
    <source>
        <dbReference type="Proteomes" id="UP000652681"/>
    </source>
</evidence>
<evidence type="ECO:0000313" key="4">
    <source>
        <dbReference type="EMBL" id="MBC9811709.1"/>
    </source>
</evidence>
<dbReference type="InterPro" id="IPR012938">
    <property type="entry name" value="Glc/Sorbosone_DH"/>
</dbReference>
<dbReference type="InterPro" id="IPR026444">
    <property type="entry name" value="Secre_tail"/>
</dbReference>
<accession>A0A8J6TST9</accession>
<dbReference type="PANTHER" id="PTHR19328">
    <property type="entry name" value="HEDGEHOG-INTERACTING PROTEIN"/>
    <property type="match status" value="1"/>
</dbReference>
<comment type="caution">
    <text evidence="4">The sequence shown here is derived from an EMBL/GenBank/DDBJ whole genome shotgun (WGS) entry which is preliminary data.</text>
</comment>
<evidence type="ECO:0000259" key="3">
    <source>
        <dbReference type="Pfam" id="PF18962"/>
    </source>
</evidence>
<feature type="domain" description="Glucose/Sorbosone dehydrogenase" evidence="2">
    <location>
        <begin position="46"/>
        <end position="341"/>
    </location>
</feature>
<sequence>MRNFLLLFFSSFYFSTTGITQDVWTLDSTEVHVETAVDASLVDGAWDIHWGPDNKLWFTDLEYIKRYDPATLLVDTVLFRPGDNGLGIVTHPDLLNGTPYVFIAFDTAAYYASNDWVDVYRYEFSGGQLINPLLIFSYSHVGEHAGGRMVITADNKLMLTTADYWFGGDPLRGRTLRLNLDGSIPADNPDPTTYEYSSGHRNPQGLVQIPNGNVYNSEHGQFGVDEINLIRPGRHYGWPAYDGDACSDFVPDSCSSATYSYESPLLLLTMSPPSGLDFYNHTAIPEFSNSLLVGTLASRAIDVHTLNTAGDAVTGSLRVFSQGYGRIRDVAVAPDGSVYFIGFDRDPESKNAIYRIVNPLSVGVSTIENEWAGSRLFPNPAHDQYNLVLHPFSDGVTIALTHVTGEVISCSAVENGVKQLKFSTAELSHGIYFVQIMVRGRIVETLKLLVE</sequence>
<dbReference type="EMBL" id="JACVEL010000002">
    <property type="protein sequence ID" value="MBC9811709.1"/>
    <property type="molecule type" value="Genomic_DNA"/>
</dbReference>
<dbReference type="Pfam" id="PF07995">
    <property type="entry name" value="GSDH"/>
    <property type="match status" value="1"/>
</dbReference>
<dbReference type="RefSeq" id="WP_216713597.1">
    <property type="nucleotide sequence ID" value="NZ_JACVEL010000002.1"/>
</dbReference>
<feature type="domain" description="Secretion system C-terminal sorting" evidence="3">
    <location>
        <begin position="376"/>
        <end position="440"/>
    </location>
</feature>
<dbReference type="InterPro" id="IPR011042">
    <property type="entry name" value="6-blade_b-propeller_TolB-like"/>
</dbReference>
<dbReference type="Pfam" id="PF18962">
    <property type="entry name" value="Por_Secre_tail"/>
    <property type="match status" value="1"/>
</dbReference>
<name>A0A8J6TST9_9FLAO</name>
<dbReference type="PANTHER" id="PTHR19328:SF13">
    <property type="entry name" value="HIPL1 PROTEIN"/>
    <property type="match status" value="1"/>
</dbReference>